<dbReference type="Pfam" id="PF01555">
    <property type="entry name" value="N6_N4_Mtase"/>
    <property type="match status" value="1"/>
</dbReference>
<evidence type="ECO:0000259" key="4">
    <source>
        <dbReference type="Pfam" id="PF01555"/>
    </source>
</evidence>
<reference evidence="5 6" key="1">
    <citation type="submission" date="2020-08" db="EMBL/GenBank/DDBJ databases">
        <title>Sequencing the genomes of 1000 actinobacteria strains.</title>
        <authorList>
            <person name="Klenk H.-P."/>
        </authorList>
    </citation>
    <scope>NUCLEOTIDE SEQUENCE [LARGE SCALE GENOMIC DNA]</scope>
    <source>
        <strain evidence="5 6">DSM 44230</strain>
    </source>
</reference>
<organism evidence="5 6">
    <name type="scientific">Crossiella cryophila</name>
    <dbReference type="NCBI Taxonomy" id="43355"/>
    <lineage>
        <taxon>Bacteria</taxon>
        <taxon>Bacillati</taxon>
        <taxon>Actinomycetota</taxon>
        <taxon>Actinomycetes</taxon>
        <taxon>Pseudonocardiales</taxon>
        <taxon>Pseudonocardiaceae</taxon>
        <taxon>Crossiella</taxon>
    </lineage>
</organism>
<keyword evidence="6" id="KW-1185">Reference proteome</keyword>
<comment type="similarity">
    <text evidence="3">Belongs to the N(4)/N(6)-methyltransferase family.</text>
</comment>
<dbReference type="EMBL" id="JACHMH010000001">
    <property type="protein sequence ID" value="MBB4679468.1"/>
    <property type="molecule type" value="Genomic_DNA"/>
</dbReference>
<dbReference type="SUPFAM" id="SSF53335">
    <property type="entry name" value="S-adenosyl-L-methionine-dependent methyltransferases"/>
    <property type="match status" value="1"/>
</dbReference>
<dbReference type="PRINTS" id="PR00508">
    <property type="entry name" value="S21N4MTFRASE"/>
</dbReference>
<dbReference type="InterPro" id="IPR001091">
    <property type="entry name" value="RM_Methyltransferase"/>
</dbReference>
<dbReference type="GO" id="GO:0032259">
    <property type="term" value="P:methylation"/>
    <property type="evidence" value="ECO:0007669"/>
    <property type="project" value="UniProtKB-KW"/>
</dbReference>
<sequence>MTHSHSAPREPHLQDLPVTVWPTAQEADRLQWRGRYVPGSGTSGQLLPAIARHAITTFTRPGDLVADPLCGTGATLVEAVHTGRNALGVEPDHRRAELAQANLALATQLGATGTGRVVHGDTGAALAELATGHHGAAALLLARPRLGPDLNELDRDLAGLARVLRKARPLLRPGATIVLVCRAIRRGAELVDLPSMTLHAAINAGLDPVARCVALLTGMRHGHLVSRVPRRHAEQVCELRARGVAAAVIAHADILILQAPAPNVPAEQTHPAHTAPADRRSR</sequence>
<accession>A0A7W7CE39</accession>
<proteinExistence type="inferred from homology"/>
<evidence type="ECO:0000256" key="1">
    <source>
        <dbReference type="ARBA" id="ARBA00022603"/>
    </source>
</evidence>
<comment type="caution">
    <text evidence="5">The sequence shown here is derived from an EMBL/GenBank/DDBJ whole genome shotgun (WGS) entry which is preliminary data.</text>
</comment>
<keyword evidence="2 5" id="KW-0808">Transferase</keyword>
<keyword evidence="1 5" id="KW-0489">Methyltransferase</keyword>
<dbReference type="InterPro" id="IPR029063">
    <property type="entry name" value="SAM-dependent_MTases_sf"/>
</dbReference>
<protein>
    <recommendedName>
        <fullName evidence="3">Methyltransferase</fullName>
        <ecNumber evidence="3">2.1.1.-</ecNumber>
    </recommendedName>
</protein>
<evidence type="ECO:0000256" key="3">
    <source>
        <dbReference type="RuleBase" id="RU362026"/>
    </source>
</evidence>
<dbReference type="AlphaFoldDB" id="A0A7W7CE39"/>
<name>A0A7W7CE39_9PSEU</name>
<evidence type="ECO:0000313" key="5">
    <source>
        <dbReference type="EMBL" id="MBB4679468.1"/>
    </source>
</evidence>
<dbReference type="RefSeq" id="WP_185005217.1">
    <property type="nucleotide sequence ID" value="NZ_BAAAUI010000001.1"/>
</dbReference>
<dbReference type="Gene3D" id="3.40.50.150">
    <property type="entry name" value="Vaccinia Virus protein VP39"/>
    <property type="match status" value="1"/>
</dbReference>
<evidence type="ECO:0000256" key="2">
    <source>
        <dbReference type="ARBA" id="ARBA00022679"/>
    </source>
</evidence>
<dbReference type="Proteomes" id="UP000533598">
    <property type="component" value="Unassembled WGS sequence"/>
</dbReference>
<dbReference type="GO" id="GO:0008170">
    <property type="term" value="F:N-methyltransferase activity"/>
    <property type="evidence" value="ECO:0007669"/>
    <property type="project" value="InterPro"/>
</dbReference>
<dbReference type="InterPro" id="IPR002941">
    <property type="entry name" value="DNA_methylase_N4/N6"/>
</dbReference>
<dbReference type="EC" id="2.1.1.-" evidence="3"/>
<feature type="domain" description="DNA methylase N-4/N-6" evidence="4">
    <location>
        <begin position="48"/>
        <end position="100"/>
    </location>
</feature>
<evidence type="ECO:0000313" key="6">
    <source>
        <dbReference type="Proteomes" id="UP000533598"/>
    </source>
</evidence>
<gene>
    <name evidence="5" type="ORF">HNR67_005586</name>
</gene>
<dbReference type="GO" id="GO:0003677">
    <property type="term" value="F:DNA binding"/>
    <property type="evidence" value="ECO:0007669"/>
    <property type="project" value="InterPro"/>
</dbReference>
<dbReference type="CDD" id="cd02440">
    <property type="entry name" value="AdoMet_MTases"/>
    <property type="match status" value="1"/>
</dbReference>